<accession>A0A6V8LVM7</accession>
<dbReference type="InterPro" id="IPR024983">
    <property type="entry name" value="CHAT_dom"/>
</dbReference>
<evidence type="ECO:0000313" key="2">
    <source>
        <dbReference type="EMBL" id="GFK93727.1"/>
    </source>
</evidence>
<sequence length="410" mass="42933">MPVLHAPRGVPSVRLAAAVLLLLALLCACKARQGVHLEEGEHATAEELLARITELNESGRYAEAIPLAARLHDAVRKRNGASHPAVAAALPQGAALLELVRHQALPLAPGEQPSGERYRAFVLLPGAEIHLADLGLAATVDGAVRSFPESIQPTGPGGGEARWKCPCSRLHDTAYAPLAKALAGAREVFVAPDAALSLVPFEVMVAPDGRFLLERHGFTYLTSGRELLGMRVNGGRPGRAILLGDPDFDRGAPPGGTAQTRKPPAEVRGVEDLWFSPLPGTRREVRSIQALLGPDACDLRLGVQADVEALLGARSPEVLHVATHGFFLPAERHGGAADPGMLGRSGLALAGANLGPPGLLTASKALALDLKGTRMVVLSGCNTGTGDVRARLRHPDPFFWGAFAFVGDPG</sequence>
<dbReference type="Proteomes" id="UP000494245">
    <property type="component" value="Unassembled WGS sequence"/>
</dbReference>
<feature type="domain" description="CHAT" evidence="1">
    <location>
        <begin position="166"/>
        <end position="388"/>
    </location>
</feature>
<reference evidence="2 3" key="1">
    <citation type="submission" date="2020-04" db="EMBL/GenBank/DDBJ databases">
        <authorList>
            <consortium name="Desulfovibrio sp. FSS-1 genome sequencing consortium"/>
            <person name="Shimoshige H."/>
            <person name="Kobayashi H."/>
            <person name="Maekawa T."/>
        </authorList>
    </citation>
    <scope>NUCLEOTIDE SEQUENCE [LARGE SCALE GENOMIC DNA]</scope>
    <source>
        <strain evidence="2 3">SIID29052-01</strain>
    </source>
</reference>
<name>A0A6V8LVM7_9BACT</name>
<proteinExistence type="predicted"/>
<protein>
    <recommendedName>
        <fullName evidence="1">CHAT domain-containing protein</fullName>
    </recommendedName>
</protein>
<keyword evidence="3" id="KW-1185">Reference proteome</keyword>
<dbReference type="EMBL" id="BLTE01000006">
    <property type="protein sequence ID" value="GFK93727.1"/>
    <property type="molecule type" value="Genomic_DNA"/>
</dbReference>
<evidence type="ECO:0000259" key="1">
    <source>
        <dbReference type="Pfam" id="PF12770"/>
    </source>
</evidence>
<dbReference type="Pfam" id="PF12770">
    <property type="entry name" value="CHAT"/>
    <property type="match status" value="1"/>
</dbReference>
<organism evidence="2 3">
    <name type="scientific">Fundidesulfovibrio magnetotacticus</name>
    <dbReference type="NCBI Taxonomy" id="2730080"/>
    <lineage>
        <taxon>Bacteria</taxon>
        <taxon>Pseudomonadati</taxon>
        <taxon>Thermodesulfobacteriota</taxon>
        <taxon>Desulfovibrionia</taxon>
        <taxon>Desulfovibrionales</taxon>
        <taxon>Desulfovibrionaceae</taxon>
        <taxon>Fundidesulfovibrio</taxon>
    </lineage>
</organism>
<comment type="caution">
    <text evidence="2">The sequence shown here is derived from an EMBL/GenBank/DDBJ whole genome shotgun (WGS) entry which is preliminary data.</text>
</comment>
<dbReference type="AlphaFoldDB" id="A0A6V8LVM7"/>
<reference evidence="2 3" key="2">
    <citation type="submission" date="2020-05" db="EMBL/GenBank/DDBJ databases">
        <title>Draft genome sequence of Desulfovibrio sp. strainFSS-1.</title>
        <authorList>
            <person name="Shimoshige H."/>
            <person name="Kobayashi H."/>
            <person name="Maekawa T."/>
        </authorList>
    </citation>
    <scope>NUCLEOTIDE SEQUENCE [LARGE SCALE GENOMIC DNA]</scope>
    <source>
        <strain evidence="2 3">SIID29052-01</strain>
    </source>
</reference>
<gene>
    <name evidence="2" type="ORF">NNJEOMEG_01561</name>
</gene>
<dbReference type="RefSeq" id="WP_173083058.1">
    <property type="nucleotide sequence ID" value="NZ_BLTE01000006.1"/>
</dbReference>
<evidence type="ECO:0000313" key="3">
    <source>
        <dbReference type="Proteomes" id="UP000494245"/>
    </source>
</evidence>